<feature type="region of interest" description="Disordered" evidence="2">
    <location>
        <begin position="165"/>
        <end position="193"/>
    </location>
</feature>
<evidence type="ECO:0000256" key="1">
    <source>
        <dbReference type="SAM" id="Coils"/>
    </source>
</evidence>
<protein>
    <submittedName>
        <fullName evidence="3">Uncharacterized protein</fullName>
    </submittedName>
</protein>
<reference evidence="3 4" key="1">
    <citation type="submission" date="2024-02" db="EMBL/GenBank/DDBJ databases">
        <authorList>
            <person name="Chen Y."/>
            <person name="Shah S."/>
            <person name="Dougan E. K."/>
            <person name="Thang M."/>
            <person name="Chan C."/>
        </authorList>
    </citation>
    <scope>NUCLEOTIDE SEQUENCE [LARGE SCALE GENOMIC DNA]</scope>
</reference>
<keyword evidence="1" id="KW-0175">Coiled coil</keyword>
<feature type="coiled-coil region" evidence="1">
    <location>
        <begin position="196"/>
        <end position="255"/>
    </location>
</feature>
<keyword evidence="4" id="KW-1185">Reference proteome</keyword>
<organism evidence="3 4">
    <name type="scientific">Durusdinium trenchii</name>
    <dbReference type="NCBI Taxonomy" id="1381693"/>
    <lineage>
        <taxon>Eukaryota</taxon>
        <taxon>Sar</taxon>
        <taxon>Alveolata</taxon>
        <taxon>Dinophyceae</taxon>
        <taxon>Suessiales</taxon>
        <taxon>Symbiodiniaceae</taxon>
        <taxon>Durusdinium</taxon>
    </lineage>
</organism>
<feature type="compositionally biased region" description="Acidic residues" evidence="2">
    <location>
        <begin position="165"/>
        <end position="176"/>
    </location>
</feature>
<dbReference type="Proteomes" id="UP001642484">
    <property type="component" value="Unassembled WGS sequence"/>
</dbReference>
<accession>A0ABP0KAX2</accession>
<evidence type="ECO:0000313" key="3">
    <source>
        <dbReference type="EMBL" id="CAK9023969.1"/>
    </source>
</evidence>
<name>A0ABP0KAX2_9DINO</name>
<sequence>MGAGGWLPCQAEKLITTPGLNLTPHGTPEVNLQADCDGFFCDPAMASSLGVPRSCQVRLLQDNKDGTWQVRVIKTGHETAVQSSYLLRQDTREHATPGSVYAFRRKDWGFEVFEFEVFGGSMKKSSSASWMPLWTAQGPLDLNAIDGLDEVEDDTHQAVFVQEEPELEGDDEDEEAFQIPGKRPQGSVEDARSKLRERLDEREGKIESKIRKLREEIRKLELERASQSQEHLTQLKALHGTVRRLEGEKAEVRSKNISLASKSRIC</sequence>
<dbReference type="EMBL" id="CAXAMN010008102">
    <property type="protein sequence ID" value="CAK9023969.1"/>
    <property type="molecule type" value="Genomic_DNA"/>
</dbReference>
<evidence type="ECO:0000313" key="4">
    <source>
        <dbReference type="Proteomes" id="UP001642484"/>
    </source>
</evidence>
<proteinExistence type="predicted"/>
<gene>
    <name evidence="3" type="ORF">CCMP2556_LOCUS15428</name>
</gene>
<evidence type="ECO:0000256" key="2">
    <source>
        <dbReference type="SAM" id="MobiDB-lite"/>
    </source>
</evidence>
<comment type="caution">
    <text evidence="3">The sequence shown here is derived from an EMBL/GenBank/DDBJ whole genome shotgun (WGS) entry which is preliminary data.</text>
</comment>